<organism evidence="2 3">
    <name type="scientific">Streptosporangium oxazolinicum</name>
    <dbReference type="NCBI Taxonomy" id="909287"/>
    <lineage>
        <taxon>Bacteria</taxon>
        <taxon>Bacillati</taxon>
        <taxon>Actinomycetota</taxon>
        <taxon>Actinomycetes</taxon>
        <taxon>Streptosporangiales</taxon>
        <taxon>Streptosporangiaceae</taxon>
        <taxon>Streptosporangium</taxon>
    </lineage>
</organism>
<proteinExistence type="predicted"/>
<sequence>MNSPRPYAYGVACSWHVQITCRRRKRMAHHGFAEPEGPQDCLKSHTPAVDSPFEWRQDDDE</sequence>
<dbReference type="Proteomes" id="UP001501251">
    <property type="component" value="Unassembled WGS sequence"/>
</dbReference>
<evidence type="ECO:0000256" key="1">
    <source>
        <dbReference type="SAM" id="MobiDB-lite"/>
    </source>
</evidence>
<name>A0ABP8BJU9_9ACTN</name>
<keyword evidence="3" id="KW-1185">Reference proteome</keyword>
<comment type="caution">
    <text evidence="2">The sequence shown here is derived from an EMBL/GenBank/DDBJ whole genome shotgun (WGS) entry which is preliminary data.</text>
</comment>
<accession>A0ABP8BJU9</accession>
<dbReference type="EMBL" id="BAABAQ010000019">
    <property type="protein sequence ID" value="GAA4208719.1"/>
    <property type="molecule type" value="Genomic_DNA"/>
</dbReference>
<evidence type="ECO:0000313" key="2">
    <source>
        <dbReference type="EMBL" id="GAA4208719.1"/>
    </source>
</evidence>
<gene>
    <name evidence="2" type="ORF">GCM10022252_74260</name>
</gene>
<reference evidence="3" key="1">
    <citation type="journal article" date="2019" name="Int. J. Syst. Evol. Microbiol.">
        <title>The Global Catalogue of Microorganisms (GCM) 10K type strain sequencing project: providing services to taxonomists for standard genome sequencing and annotation.</title>
        <authorList>
            <consortium name="The Broad Institute Genomics Platform"/>
            <consortium name="The Broad Institute Genome Sequencing Center for Infectious Disease"/>
            <person name="Wu L."/>
            <person name="Ma J."/>
        </authorList>
    </citation>
    <scope>NUCLEOTIDE SEQUENCE [LARGE SCALE GENOMIC DNA]</scope>
    <source>
        <strain evidence="3">JCM 17388</strain>
    </source>
</reference>
<feature type="region of interest" description="Disordered" evidence="1">
    <location>
        <begin position="30"/>
        <end position="61"/>
    </location>
</feature>
<protein>
    <submittedName>
        <fullName evidence="2">Uncharacterized protein</fullName>
    </submittedName>
</protein>
<evidence type="ECO:0000313" key="3">
    <source>
        <dbReference type="Proteomes" id="UP001501251"/>
    </source>
</evidence>